<proteinExistence type="predicted"/>
<evidence type="ECO:0008006" key="3">
    <source>
        <dbReference type="Google" id="ProtNLM"/>
    </source>
</evidence>
<dbReference type="Proteomes" id="UP001589828">
    <property type="component" value="Unassembled WGS sequence"/>
</dbReference>
<sequence>MKSSIYLSLLLVVCMASCKKDVKQTPVDPIQLKLEAHSWADVTYNTSGSVIISGEYDPYLSVKLDANGHYQIIREDMGVSTPDKPQIDTLSGTYGYDILTKSVKFYGDKVKLVPIHRANTPKTIYLPDWKIKSFSGDTLRIDLDYTGLPFEPGLETYKILVKQ</sequence>
<accession>A0ABV6L831</accession>
<protein>
    <recommendedName>
        <fullName evidence="3">Lipocalin-like domain-containing protein</fullName>
    </recommendedName>
</protein>
<evidence type="ECO:0000313" key="2">
    <source>
        <dbReference type="Proteomes" id="UP001589828"/>
    </source>
</evidence>
<organism evidence="1 2">
    <name type="scientific">Mucilaginibacter angelicae</name>
    <dbReference type="NCBI Taxonomy" id="869718"/>
    <lineage>
        <taxon>Bacteria</taxon>
        <taxon>Pseudomonadati</taxon>
        <taxon>Bacteroidota</taxon>
        <taxon>Sphingobacteriia</taxon>
        <taxon>Sphingobacteriales</taxon>
        <taxon>Sphingobacteriaceae</taxon>
        <taxon>Mucilaginibacter</taxon>
    </lineage>
</organism>
<gene>
    <name evidence="1" type="ORF">ACFFGT_15540</name>
</gene>
<evidence type="ECO:0000313" key="1">
    <source>
        <dbReference type="EMBL" id="MFC0515632.1"/>
    </source>
</evidence>
<dbReference type="EMBL" id="JBHLTS010000022">
    <property type="protein sequence ID" value="MFC0515632.1"/>
    <property type="molecule type" value="Genomic_DNA"/>
</dbReference>
<dbReference type="RefSeq" id="WP_377023449.1">
    <property type="nucleotide sequence ID" value="NZ_JBHLTS010000022.1"/>
</dbReference>
<keyword evidence="2" id="KW-1185">Reference proteome</keyword>
<comment type="caution">
    <text evidence="1">The sequence shown here is derived from an EMBL/GenBank/DDBJ whole genome shotgun (WGS) entry which is preliminary data.</text>
</comment>
<reference evidence="1 2" key="1">
    <citation type="submission" date="2024-09" db="EMBL/GenBank/DDBJ databases">
        <authorList>
            <person name="Sun Q."/>
            <person name="Mori K."/>
        </authorList>
    </citation>
    <scope>NUCLEOTIDE SEQUENCE [LARGE SCALE GENOMIC DNA]</scope>
    <source>
        <strain evidence="1 2">NCAIM B.02415</strain>
    </source>
</reference>
<name>A0ABV6L831_9SPHI</name>